<dbReference type="PANTHER" id="PTHR43861:SF6">
    <property type="entry name" value="METHYLTRANSFERASE TYPE 11"/>
    <property type="match status" value="1"/>
</dbReference>
<dbReference type="GO" id="GO:0032259">
    <property type="term" value="P:methylation"/>
    <property type="evidence" value="ECO:0007669"/>
    <property type="project" value="UniProtKB-KW"/>
</dbReference>
<gene>
    <name evidence="1" type="ORF">KOR42_37900</name>
</gene>
<protein>
    <submittedName>
        <fullName evidence="1">Putative S-adenosylmethionine-dependent methyltransferase/MSMEI_2290</fullName>
        <ecNumber evidence="1">2.1.1.-</ecNumber>
    </submittedName>
</protein>
<organism evidence="1 2">
    <name type="scientific">Thalassoglobus neptunius</name>
    <dbReference type="NCBI Taxonomy" id="1938619"/>
    <lineage>
        <taxon>Bacteria</taxon>
        <taxon>Pseudomonadati</taxon>
        <taxon>Planctomycetota</taxon>
        <taxon>Planctomycetia</taxon>
        <taxon>Planctomycetales</taxon>
        <taxon>Planctomycetaceae</taxon>
        <taxon>Thalassoglobus</taxon>
    </lineage>
</organism>
<accession>A0A5C5WJF3</accession>
<dbReference type="OrthoDB" id="2577067at2"/>
<evidence type="ECO:0000313" key="1">
    <source>
        <dbReference type="EMBL" id="TWT49972.1"/>
    </source>
</evidence>
<dbReference type="EC" id="2.1.1.-" evidence="1"/>
<comment type="caution">
    <text evidence="1">The sequence shown here is derived from an EMBL/GenBank/DDBJ whole genome shotgun (WGS) entry which is preliminary data.</text>
</comment>
<dbReference type="AlphaFoldDB" id="A0A5C5WJF3"/>
<dbReference type="Gene3D" id="3.40.50.150">
    <property type="entry name" value="Vaccinia Virus protein VP39"/>
    <property type="match status" value="1"/>
</dbReference>
<keyword evidence="2" id="KW-1185">Reference proteome</keyword>
<dbReference type="Pfam" id="PF13489">
    <property type="entry name" value="Methyltransf_23"/>
    <property type="match status" value="1"/>
</dbReference>
<dbReference type="EMBL" id="SIHI01000016">
    <property type="protein sequence ID" value="TWT49972.1"/>
    <property type="molecule type" value="Genomic_DNA"/>
</dbReference>
<dbReference type="Proteomes" id="UP000317243">
    <property type="component" value="Unassembled WGS sequence"/>
</dbReference>
<reference evidence="1 2" key="1">
    <citation type="submission" date="2019-02" db="EMBL/GenBank/DDBJ databases">
        <title>Deep-cultivation of Planctomycetes and their phenomic and genomic characterization uncovers novel biology.</title>
        <authorList>
            <person name="Wiegand S."/>
            <person name="Jogler M."/>
            <person name="Boedeker C."/>
            <person name="Pinto D."/>
            <person name="Vollmers J."/>
            <person name="Rivas-Marin E."/>
            <person name="Kohn T."/>
            <person name="Peeters S.H."/>
            <person name="Heuer A."/>
            <person name="Rast P."/>
            <person name="Oberbeckmann S."/>
            <person name="Bunk B."/>
            <person name="Jeske O."/>
            <person name="Meyerdierks A."/>
            <person name="Storesund J.E."/>
            <person name="Kallscheuer N."/>
            <person name="Luecker S."/>
            <person name="Lage O.M."/>
            <person name="Pohl T."/>
            <person name="Merkel B.J."/>
            <person name="Hornburger P."/>
            <person name="Mueller R.-W."/>
            <person name="Bruemmer F."/>
            <person name="Labrenz M."/>
            <person name="Spormann A.M."/>
            <person name="Op Den Camp H."/>
            <person name="Overmann J."/>
            <person name="Amann R."/>
            <person name="Jetten M.S.M."/>
            <person name="Mascher T."/>
            <person name="Medema M.H."/>
            <person name="Devos D.P."/>
            <person name="Kaster A.-K."/>
            <person name="Ovreas L."/>
            <person name="Rohde M."/>
            <person name="Galperin M.Y."/>
            <person name="Jogler C."/>
        </authorList>
    </citation>
    <scope>NUCLEOTIDE SEQUENCE [LARGE SCALE GENOMIC DNA]</scope>
    <source>
        <strain evidence="1 2">KOR42</strain>
    </source>
</reference>
<dbReference type="PANTHER" id="PTHR43861">
    <property type="entry name" value="TRANS-ACONITATE 2-METHYLTRANSFERASE-RELATED"/>
    <property type="match status" value="1"/>
</dbReference>
<name>A0A5C5WJF3_9PLAN</name>
<dbReference type="GO" id="GO:0008168">
    <property type="term" value="F:methyltransferase activity"/>
    <property type="evidence" value="ECO:0007669"/>
    <property type="project" value="UniProtKB-KW"/>
</dbReference>
<dbReference type="CDD" id="cd02440">
    <property type="entry name" value="AdoMet_MTases"/>
    <property type="match status" value="1"/>
</dbReference>
<proteinExistence type="predicted"/>
<keyword evidence="1" id="KW-0489">Methyltransferase</keyword>
<dbReference type="SUPFAM" id="SSF53335">
    <property type="entry name" value="S-adenosyl-L-methionine-dependent methyltransferases"/>
    <property type="match status" value="1"/>
</dbReference>
<evidence type="ECO:0000313" key="2">
    <source>
        <dbReference type="Proteomes" id="UP000317243"/>
    </source>
</evidence>
<dbReference type="InterPro" id="IPR029063">
    <property type="entry name" value="SAM-dependent_MTases_sf"/>
</dbReference>
<keyword evidence="1" id="KW-0808">Transferase</keyword>
<sequence length="342" mass="38505">MIEESAELTNSDITLETVPCPLCGSSEFGHVMTCRDWLCGIAGEYQFVKCRSCGHVYLNPCPTDASLPACYPEDYGPHQETAPATVPDPHYKPWYARPPIRWIPGIRPLYYWLSRDDSQIIPEPESDRNRALEIGTGRGDFLTKLRDAGWSVHGIEPSPAAAELARSLGHTVETGTIESSTHPNDSFDAIFAWMVLEHVKSPSQFFDRTFQWLNSGGRIYFSVPNYESLERCCFGMYWPAWDAPRHLHQFRPRILKQLLSDAGFTEINITNHRSVRDYFGGAGLWLLDRNPNSRFGKTLLNWFLSAPPMFVHLACAPIAIVLSGLKTTGQLTVSARKPRGET</sequence>